<dbReference type="AlphaFoldDB" id="A0A942A2U4"/>
<dbReference type="Gene3D" id="1.10.3210.10">
    <property type="entry name" value="Hypothetical protein af1432"/>
    <property type="match status" value="1"/>
</dbReference>
<feature type="domain" description="HD-GYP" evidence="1">
    <location>
        <begin position="129"/>
        <end position="325"/>
    </location>
</feature>
<sequence length="332" mass="37544">MHYLAITKDMLVEDTEVGCDLYLRSYVNGDPKYVLFCCGDEQFGGDRKGVLIEGNIEKLYIPSKDYKNFFKYQEAHLPDILANNNLSSREKSHAVYHVAKNLTKEILKDICTEEVDLDRAKNWVKYTIGFILNDENAFSGLLSMTSHDYYTYTHSLNLSVFGLLFGKHLGLSTDNLNTFGTGMLLHDVGKVEVPLELLNKPGKLTNEEFGVLKRHPEAGYKILKEKENLEERSLKVVIQHHENYDGTGYPNGIGGNEIDLYGRLSRIIDVYDAITTKRCYAGALNPFPALTEMGESMNNCFDMELFKEFVCFLGPKSSQLVKDDDGIVCLKA</sequence>
<evidence type="ECO:0000313" key="3">
    <source>
        <dbReference type="Proteomes" id="UP000722750"/>
    </source>
</evidence>
<proteinExistence type="predicted"/>
<comment type="caution">
    <text evidence="2">The sequence shown here is derived from an EMBL/GenBank/DDBJ whole genome shotgun (WGS) entry which is preliminary data.</text>
</comment>
<dbReference type="EMBL" id="JAANXD010000019">
    <property type="protein sequence ID" value="MBS1257309.1"/>
    <property type="molecule type" value="Genomic_DNA"/>
</dbReference>
<dbReference type="Pfam" id="PF13487">
    <property type="entry name" value="HD_5"/>
    <property type="match status" value="1"/>
</dbReference>
<reference evidence="2" key="1">
    <citation type="journal article" date="2021" name="ISME J.">
        <title>Fine-scale metabolic discontinuity in a stratified prokaryote microbiome of a Red Sea deep halocline.</title>
        <authorList>
            <person name="Michoud G."/>
            <person name="Ngugi D.K."/>
            <person name="Barozzi A."/>
            <person name="Merlino G."/>
            <person name="Calleja M.L."/>
            <person name="Delgado-Huertas A."/>
            <person name="Moran X.A.G."/>
            <person name="Daffonchio D."/>
        </authorList>
    </citation>
    <scope>NUCLEOTIDE SEQUENCE</scope>
    <source>
        <strain evidence="2">SuakinDeep_MAG55_1</strain>
    </source>
</reference>
<dbReference type="SUPFAM" id="SSF109604">
    <property type="entry name" value="HD-domain/PDEase-like"/>
    <property type="match status" value="1"/>
</dbReference>
<name>A0A942A2U4_9BACT</name>
<accession>A0A942A2U4</accession>
<dbReference type="PANTHER" id="PTHR43155">
    <property type="entry name" value="CYCLIC DI-GMP PHOSPHODIESTERASE PA4108-RELATED"/>
    <property type="match status" value="1"/>
</dbReference>
<dbReference type="Proteomes" id="UP000722750">
    <property type="component" value="Unassembled WGS sequence"/>
</dbReference>
<dbReference type="InterPro" id="IPR003607">
    <property type="entry name" value="HD/PDEase_dom"/>
</dbReference>
<dbReference type="InterPro" id="IPR037522">
    <property type="entry name" value="HD_GYP_dom"/>
</dbReference>
<gene>
    <name evidence="2" type="ORF">MAG551_00351</name>
</gene>
<protein>
    <recommendedName>
        <fullName evidence="1">HD-GYP domain-containing protein</fullName>
    </recommendedName>
</protein>
<dbReference type="PANTHER" id="PTHR43155:SF2">
    <property type="entry name" value="CYCLIC DI-GMP PHOSPHODIESTERASE PA4108"/>
    <property type="match status" value="1"/>
</dbReference>
<dbReference type="SMART" id="SM00471">
    <property type="entry name" value="HDc"/>
    <property type="match status" value="1"/>
</dbReference>
<dbReference type="PROSITE" id="PS51832">
    <property type="entry name" value="HD_GYP"/>
    <property type="match status" value="1"/>
</dbReference>
<evidence type="ECO:0000313" key="2">
    <source>
        <dbReference type="EMBL" id="MBS1257309.1"/>
    </source>
</evidence>
<dbReference type="CDD" id="cd00077">
    <property type="entry name" value="HDc"/>
    <property type="match status" value="1"/>
</dbReference>
<organism evidence="2 3">
    <name type="scientific">Candidatus Scalindua arabica</name>
    <dbReference type="NCBI Taxonomy" id="1127984"/>
    <lineage>
        <taxon>Bacteria</taxon>
        <taxon>Pseudomonadati</taxon>
        <taxon>Planctomycetota</taxon>
        <taxon>Candidatus Brocadiia</taxon>
        <taxon>Candidatus Brocadiales</taxon>
        <taxon>Candidatus Scalinduaceae</taxon>
        <taxon>Candidatus Scalindua</taxon>
    </lineage>
</organism>
<evidence type="ECO:0000259" key="1">
    <source>
        <dbReference type="PROSITE" id="PS51832"/>
    </source>
</evidence>